<comment type="caution">
    <text evidence="1">The sequence shown here is derived from an EMBL/GenBank/DDBJ whole genome shotgun (WGS) entry which is preliminary data.</text>
</comment>
<organism evidence="1 2">
    <name type="scientific">Nephila pilipes</name>
    <name type="common">Giant wood spider</name>
    <name type="synonym">Nephila maculata</name>
    <dbReference type="NCBI Taxonomy" id="299642"/>
    <lineage>
        <taxon>Eukaryota</taxon>
        <taxon>Metazoa</taxon>
        <taxon>Ecdysozoa</taxon>
        <taxon>Arthropoda</taxon>
        <taxon>Chelicerata</taxon>
        <taxon>Arachnida</taxon>
        <taxon>Araneae</taxon>
        <taxon>Araneomorphae</taxon>
        <taxon>Entelegynae</taxon>
        <taxon>Araneoidea</taxon>
        <taxon>Nephilidae</taxon>
        <taxon>Nephila</taxon>
    </lineage>
</organism>
<dbReference type="AlphaFoldDB" id="A0A8X6TF43"/>
<evidence type="ECO:0000313" key="2">
    <source>
        <dbReference type="Proteomes" id="UP000887013"/>
    </source>
</evidence>
<proteinExistence type="predicted"/>
<name>A0A8X6TF43_NEPPI</name>
<reference evidence="1" key="1">
    <citation type="submission" date="2020-08" db="EMBL/GenBank/DDBJ databases">
        <title>Multicomponent nature underlies the extraordinary mechanical properties of spider dragline silk.</title>
        <authorList>
            <person name="Kono N."/>
            <person name="Nakamura H."/>
            <person name="Mori M."/>
            <person name="Yoshida Y."/>
            <person name="Ohtoshi R."/>
            <person name="Malay A.D."/>
            <person name="Moran D.A.P."/>
            <person name="Tomita M."/>
            <person name="Numata K."/>
            <person name="Arakawa K."/>
        </authorList>
    </citation>
    <scope>NUCLEOTIDE SEQUENCE</scope>
</reference>
<accession>A0A8X6TF43</accession>
<sequence>MVRNCHIQINNFIAKLEDSIYKVSSVPFSSSAMLFGHGGIMDSERVQSAPLCSVVGDLVNSNSGFLWSVGSYQNIVMGLQDS</sequence>
<gene>
    <name evidence="1" type="ORF">NPIL_149541</name>
</gene>
<evidence type="ECO:0000313" key="1">
    <source>
        <dbReference type="EMBL" id="GFT03899.1"/>
    </source>
</evidence>
<dbReference type="Proteomes" id="UP000887013">
    <property type="component" value="Unassembled WGS sequence"/>
</dbReference>
<dbReference type="EMBL" id="BMAW01102360">
    <property type="protein sequence ID" value="GFT03899.1"/>
    <property type="molecule type" value="Genomic_DNA"/>
</dbReference>
<keyword evidence="2" id="KW-1185">Reference proteome</keyword>
<protein>
    <submittedName>
        <fullName evidence="1">Uncharacterized protein</fullName>
    </submittedName>
</protein>